<comment type="caution">
    <text evidence="2">The sequence shown here is derived from an EMBL/GenBank/DDBJ whole genome shotgun (WGS) entry which is preliminary data.</text>
</comment>
<organism evidence="2 3">
    <name type="scientific">Marchantia polymorpha subsp. ruderalis</name>
    <dbReference type="NCBI Taxonomy" id="1480154"/>
    <lineage>
        <taxon>Eukaryota</taxon>
        <taxon>Viridiplantae</taxon>
        <taxon>Streptophyta</taxon>
        <taxon>Embryophyta</taxon>
        <taxon>Marchantiophyta</taxon>
        <taxon>Marchantiopsida</taxon>
        <taxon>Marchantiidae</taxon>
        <taxon>Marchantiales</taxon>
        <taxon>Marchantiaceae</taxon>
        <taxon>Marchantia</taxon>
    </lineage>
</organism>
<evidence type="ECO:0000313" key="2">
    <source>
        <dbReference type="EMBL" id="OAE27327.1"/>
    </source>
</evidence>
<gene>
    <name evidence="2" type="ORF">AXG93_2817s1320</name>
</gene>
<protein>
    <submittedName>
        <fullName evidence="2">Uncharacterized protein</fullName>
    </submittedName>
</protein>
<sequence>MKFLLKREIVKSEYESVMGGNKIVSEDDDVQPAQPSAEINILDNDNVEKPTAKRRRRVVTPLAPEDVVTRSRLRTRRNAPARLRLAKTHARMKWDVGTKDEWPLEWRPSDVPKEKPLEEGKEGEDETETETSGQRLRTSEQPEPTLKEDLWTSDVRERMEKFLEVLPLEQLRRRL</sequence>
<keyword evidence="3" id="KW-1185">Reference proteome</keyword>
<feature type="region of interest" description="Disordered" evidence="1">
    <location>
        <begin position="103"/>
        <end position="152"/>
    </location>
</feature>
<evidence type="ECO:0000256" key="1">
    <source>
        <dbReference type="SAM" id="MobiDB-lite"/>
    </source>
</evidence>
<name>A0A176W2P3_MARPO</name>
<evidence type="ECO:0000313" key="3">
    <source>
        <dbReference type="Proteomes" id="UP000077202"/>
    </source>
</evidence>
<dbReference type="AlphaFoldDB" id="A0A176W2P3"/>
<reference evidence="2" key="1">
    <citation type="submission" date="2016-03" db="EMBL/GenBank/DDBJ databases">
        <title>Mechanisms controlling the formation of the plant cell surface in tip-growing cells are functionally conserved among land plants.</title>
        <authorList>
            <person name="Honkanen S."/>
            <person name="Jones V.A."/>
            <person name="Morieri G."/>
            <person name="Champion C."/>
            <person name="Hetherington A.J."/>
            <person name="Kelly S."/>
            <person name="Saint-Marcoux D."/>
            <person name="Proust H."/>
            <person name="Prescott H."/>
            <person name="Dolan L."/>
        </authorList>
    </citation>
    <scope>NUCLEOTIDE SEQUENCE [LARGE SCALE GENOMIC DNA]</scope>
    <source>
        <tissue evidence="2">Whole gametophyte</tissue>
    </source>
</reference>
<dbReference type="EMBL" id="LVLJ01001921">
    <property type="protein sequence ID" value="OAE27327.1"/>
    <property type="molecule type" value="Genomic_DNA"/>
</dbReference>
<accession>A0A176W2P3</accession>
<feature type="compositionally biased region" description="Basic and acidic residues" evidence="1">
    <location>
        <begin position="103"/>
        <end position="120"/>
    </location>
</feature>
<proteinExistence type="predicted"/>
<dbReference type="Proteomes" id="UP000077202">
    <property type="component" value="Unassembled WGS sequence"/>
</dbReference>
<feature type="compositionally biased region" description="Basic and acidic residues" evidence="1">
    <location>
        <begin position="137"/>
        <end position="152"/>
    </location>
</feature>